<proteinExistence type="predicted"/>
<dbReference type="EMBL" id="LNQE01001369">
    <property type="protein sequence ID" value="KUG18711.1"/>
    <property type="molecule type" value="Genomic_DNA"/>
</dbReference>
<feature type="transmembrane region" description="Helical" evidence="2">
    <location>
        <begin position="166"/>
        <end position="186"/>
    </location>
</feature>
<evidence type="ECO:0000256" key="1">
    <source>
        <dbReference type="SAM" id="MobiDB-lite"/>
    </source>
</evidence>
<comment type="caution">
    <text evidence="3">The sequence shown here is derived from an EMBL/GenBank/DDBJ whole genome shotgun (WGS) entry which is preliminary data.</text>
</comment>
<dbReference type="AlphaFoldDB" id="A0A0W8FCV0"/>
<keyword evidence="2" id="KW-1133">Transmembrane helix</keyword>
<feature type="region of interest" description="Disordered" evidence="1">
    <location>
        <begin position="39"/>
        <end position="58"/>
    </location>
</feature>
<accession>A0A0W8FCV0</accession>
<organism evidence="3">
    <name type="scientific">hydrocarbon metagenome</name>
    <dbReference type="NCBI Taxonomy" id="938273"/>
    <lineage>
        <taxon>unclassified sequences</taxon>
        <taxon>metagenomes</taxon>
        <taxon>ecological metagenomes</taxon>
    </lineage>
</organism>
<evidence type="ECO:0000256" key="2">
    <source>
        <dbReference type="SAM" id="Phobius"/>
    </source>
</evidence>
<keyword evidence="2" id="KW-0472">Membrane</keyword>
<name>A0A0W8FCV0_9ZZZZ</name>
<protein>
    <submittedName>
        <fullName evidence="3">Uncharacterized protein</fullName>
    </submittedName>
</protein>
<reference evidence="3" key="1">
    <citation type="journal article" date="2015" name="Proc. Natl. Acad. Sci. U.S.A.">
        <title>Networks of energetic and metabolic interactions define dynamics in microbial communities.</title>
        <authorList>
            <person name="Embree M."/>
            <person name="Liu J.K."/>
            <person name="Al-Bassam M.M."/>
            <person name="Zengler K."/>
        </authorList>
    </citation>
    <scope>NUCLEOTIDE SEQUENCE</scope>
</reference>
<keyword evidence="2" id="KW-0812">Transmembrane</keyword>
<evidence type="ECO:0000313" key="3">
    <source>
        <dbReference type="EMBL" id="KUG18711.1"/>
    </source>
</evidence>
<gene>
    <name evidence="3" type="ORF">ASZ90_011639</name>
</gene>
<sequence length="285" mass="29821">MTGTSQLSSGCIISETYSSEGSTVPSVKIMFLARAPSSEISRSGSPSKSSSRSDSISSSIPSMISGCILFSLEIRFSDSSQVRTSRVSSISSSRLLAMAPAISSNASLSGPKPNSLRRGPSSLAVSSPTICPSSIAAASINLRASLSFGSFSRDERCFPEWRRSPAAAWSLAIGSSVFLSAVMLALRFSRAETKLVSTIVALHSLAPASRCSIELLTAFANRQGSSPSRPIDLASLIPDTAFARPLIPAFLVSAAFSAAISSDDRAFCAISTASWSEVYPDILAR</sequence>